<keyword evidence="7" id="KW-1185">Reference proteome</keyword>
<dbReference type="OrthoDB" id="4525710at2759"/>
<organism evidence="6 7">
    <name type="scientific">Talaromyces rugulosus</name>
    <name type="common">Penicillium rugulosum</name>
    <dbReference type="NCBI Taxonomy" id="121627"/>
    <lineage>
        <taxon>Eukaryota</taxon>
        <taxon>Fungi</taxon>
        <taxon>Dikarya</taxon>
        <taxon>Ascomycota</taxon>
        <taxon>Pezizomycotina</taxon>
        <taxon>Eurotiomycetes</taxon>
        <taxon>Eurotiomycetidae</taxon>
        <taxon>Eurotiales</taxon>
        <taxon>Trichocomaceae</taxon>
        <taxon>Talaromyces</taxon>
        <taxon>Talaromyces sect. Islandici</taxon>
    </lineage>
</organism>
<dbReference type="GeneID" id="55994975"/>
<dbReference type="EMBL" id="CP055901">
    <property type="protein sequence ID" value="QKX60339.1"/>
    <property type="molecule type" value="Genomic_DNA"/>
</dbReference>
<name>A0A7H8R1W9_TALRU</name>
<keyword evidence="2" id="KW-0804">Transcription</keyword>
<dbReference type="AlphaFoldDB" id="A0A7H8R1W9"/>
<accession>A0A7H8R1W9</accession>
<dbReference type="GO" id="GO:0000981">
    <property type="term" value="F:DNA-binding transcription factor activity, RNA polymerase II-specific"/>
    <property type="evidence" value="ECO:0007669"/>
    <property type="project" value="InterPro"/>
</dbReference>
<dbReference type="PROSITE" id="PS00463">
    <property type="entry name" value="ZN2_CY6_FUNGAL_1"/>
    <property type="match status" value="1"/>
</dbReference>
<proteinExistence type="predicted"/>
<sequence length="600" mass="67169">MQSDVVTGVFDKTNNVRKRTHACERCKLKHSKCEIIDGHKKCINCELCKSDCKDSIASSLQIRFSKFSQIETKDSPESAGGARDEPCATRSVSQRRPSSRKRPASVSPVRVRGNSFSDHGRPGSVKRWHDIPDVAPFHGIDRSAAGLNGPSATPETPAIIWGVTTDSPIMPQATNDLDKLGNESSQTPAEPWLESAPQSWTFTPGSCQGSTSTKAVRQSISSCESSYATVSANLDAVYSHKDSNTTCIWPLTDAEEDELLKHFMADLVYWVRSWSCSGWMSHTLNFTSSLITAIPKCIFEHTLSPGLTVIQPYSMLFLPFRPNSYINATANPRADKYQRLCLERLIPALSDTTNTLQDTGLVSATILRLLEEMTVVLRQEIFVANMTKRGIERIEDHCNFDLSLEPASDTVWTYRIMAHAAKVTSFVYSPGGVDTEKWDEYWQYLNDWTERKPVFFSPTYDERTSNSTTLKVSDGKKQLPKISFAYDRPVAAHQYFYLCRILLLAYDPRIPKLGLGGLELQHQRDECIRSVARTVCSIGITNNEHAHARITAGLAVAMCGELFADPEETPILFEIISQTERHLGWPCLKVSHKLKAFWNL</sequence>
<dbReference type="InterPro" id="IPR001138">
    <property type="entry name" value="Zn2Cys6_DnaBD"/>
</dbReference>
<gene>
    <name evidence="6" type="ORF">TRUGW13939_07483</name>
</gene>
<evidence type="ECO:0000256" key="3">
    <source>
        <dbReference type="ARBA" id="ARBA00023242"/>
    </source>
</evidence>
<dbReference type="KEGG" id="trg:TRUGW13939_07483"/>
<dbReference type="CDD" id="cd00067">
    <property type="entry name" value="GAL4"/>
    <property type="match status" value="1"/>
</dbReference>
<feature type="region of interest" description="Disordered" evidence="4">
    <location>
        <begin position="71"/>
        <end position="130"/>
    </location>
</feature>
<evidence type="ECO:0000256" key="2">
    <source>
        <dbReference type="ARBA" id="ARBA00023163"/>
    </source>
</evidence>
<dbReference type="Proteomes" id="UP000509510">
    <property type="component" value="Chromosome IV"/>
</dbReference>
<evidence type="ECO:0000256" key="4">
    <source>
        <dbReference type="SAM" id="MobiDB-lite"/>
    </source>
</evidence>
<dbReference type="RefSeq" id="XP_035346516.1">
    <property type="nucleotide sequence ID" value="XM_035490623.1"/>
</dbReference>
<dbReference type="GO" id="GO:0008270">
    <property type="term" value="F:zinc ion binding"/>
    <property type="evidence" value="ECO:0007669"/>
    <property type="project" value="InterPro"/>
</dbReference>
<evidence type="ECO:0000313" key="7">
    <source>
        <dbReference type="Proteomes" id="UP000509510"/>
    </source>
</evidence>
<evidence type="ECO:0000313" key="6">
    <source>
        <dbReference type="EMBL" id="QKX60339.1"/>
    </source>
</evidence>
<keyword evidence="1" id="KW-0805">Transcription regulation</keyword>
<feature type="compositionally biased region" description="Basic and acidic residues" evidence="4">
    <location>
        <begin position="71"/>
        <end position="87"/>
    </location>
</feature>
<feature type="domain" description="Zn(2)-C6 fungal-type" evidence="5">
    <location>
        <begin position="22"/>
        <end position="52"/>
    </location>
</feature>
<protein>
    <recommendedName>
        <fullName evidence="5">Zn(2)-C6 fungal-type domain-containing protein</fullName>
    </recommendedName>
</protein>
<reference evidence="7" key="1">
    <citation type="submission" date="2020-06" db="EMBL/GenBank/DDBJ databases">
        <title>A chromosome-scale genome assembly of Talaromyces rugulosus W13939.</title>
        <authorList>
            <person name="Wang B."/>
            <person name="Guo L."/>
            <person name="Ye K."/>
            <person name="Wang L."/>
        </authorList>
    </citation>
    <scope>NUCLEOTIDE SEQUENCE [LARGE SCALE GENOMIC DNA]</scope>
    <source>
        <strain evidence="7">W13939</strain>
    </source>
</reference>
<keyword evidence="3" id="KW-0539">Nucleus</keyword>
<evidence type="ECO:0000256" key="1">
    <source>
        <dbReference type="ARBA" id="ARBA00023015"/>
    </source>
</evidence>
<evidence type="ECO:0000259" key="5">
    <source>
        <dbReference type="PROSITE" id="PS00463"/>
    </source>
</evidence>